<dbReference type="SUPFAM" id="SSF54373">
    <property type="entry name" value="FAD-linked reductases, C-terminal domain"/>
    <property type="match status" value="1"/>
</dbReference>
<dbReference type="InterPro" id="IPR006076">
    <property type="entry name" value="FAD-dep_OxRdtase"/>
</dbReference>
<keyword evidence="1" id="KW-0560">Oxidoreductase</keyword>
<sequence>MASHFTFLPNPTLTLRRSHNKISLSSIQFSNARFSVSCSSSSQAYDVVIVGAGVIGLTIARHFLVSSDLSVAIVDKAVPCSGATGAGQGHLWMVNKSIGSATWDLASRSHQLWKMLAQGLQEQGLDPMVELGWKQSGSLLIGRTDADSDMLKGRVKQLCEAGLKAEYLCSRELINEEPDLLVDNDIAAAFLPDDCQLDAYRTVAYIEKTNRNFASKGRYAEFYHDPVKCFIRSDSNGEVKAVQTSKNTLYSKKAVIVAAGCWTGCLIQELFRNWGMELHVPVRPRKGHLLVLQNFNFLQLNHGLMETDYLNHPTISGSDSSEQEKNLSVSMVASIDTAGNLLLGSSREFVGFNTDLDESVVSYIWKRVGEFFPKLKTLSLSDLSASRKVRIGLRPYMPDGKPVIGPVPALSNLYLAAGHEGSGLSMALGTAEMVVEMVLGYPGKVDSAPFAVDQVGQVCEIFIPTRRSATDERFDFVHFVDVIINEKDLESMLYGIHRRQQDLAQLLYFKRKTEDTSSAKVHAGQVQNNVYTRRDKKMYDNALRPGWKS</sequence>
<dbReference type="GO" id="GO:0016491">
    <property type="term" value="F:oxidoreductase activity"/>
    <property type="evidence" value="ECO:0007669"/>
    <property type="project" value="UniProtKB-KW"/>
</dbReference>
<dbReference type="Pfam" id="PF01266">
    <property type="entry name" value="DAO"/>
    <property type="match status" value="1"/>
</dbReference>
<dbReference type="EMBL" id="JAYMYS010000004">
    <property type="protein sequence ID" value="KAK7395492.1"/>
    <property type="molecule type" value="Genomic_DNA"/>
</dbReference>
<keyword evidence="6" id="KW-1185">Reference proteome</keyword>
<dbReference type="PANTHER" id="PTHR13847">
    <property type="entry name" value="SARCOSINE DEHYDROGENASE-RELATED"/>
    <property type="match status" value="1"/>
</dbReference>
<dbReference type="InterPro" id="IPR036188">
    <property type="entry name" value="FAD/NAD-bd_sf"/>
</dbReference>
<organism evidence="5 6">
    <name type="scientific">Psophocarpus tetragonolobus</name>
    <name type="common">Winged bean</name>
    <name type="synonym">Dolichos tetragonolobus</name>
    <dbReference type="NCBI Taxonomy" id="3891"/>
    <lineage>
        <taxon>Eukaryota</taxon>
        <taxon>Viridiplantae</taxon>
        <taxon>Streptophyta</taxon>
        <taxon>Embryophyta</taxon>
        <taxon>Tracheophyta</taxon>
        <taxon>Spermatophyta</taxon>
        <taxon>Magnoliopsida</taxon>
        <taxon>eudicotyledons</taxon>
        <taxon>Gunneridae</taxon>
        <taxon>Pentapetalae</taxon>
        <taxon>rosids</taxon>
        <taxon>fabids</taxon>
        <taxon>Fabales</taxon>
        <taxon>Fabaceae</taxon>
        <taxon>Papilionoideae</taxon>
        <taxon>50 kb inversion clade</taxon>
        <taxon>NPAAA clade</taxon>
        <taxon>indigoferoid/millettioid clade</taxon>
        <taxon>Phaseoleae</taxon>
        <taxon>Psophocarpus</taxon>
    </lineage>
</organism>
<evidence type="ECO:0000256" key="2">
    <source>
        <dbReference type="ARBA" id="ARBA00039785"/>
    </source>
</evidence>
<evidence type="ECO:0000313" key="5">
    <source>
        <dbReference type="EMBL" id="KAK7395492.1"/>
    </source>
</evidence>
<gene>
    <name evidence="5" type="ORF">VNO78_16051</name>
</gene>
<evidence type="ECO:0000259" key="4">
    <source>
        <dbReference type="Pfam" id="PF01266"/>
    </source>
</evidence>
<dbReference type="Gene3D" id="3.50.50.60">
    <property type="entry name" value="FAD/NAD(P)-binding domain"/>
    <property type="match status" value="1"/>
</dbReference>
<dbReference type="SUPFAM" id="SSF51905">
    <property type="entry name" value="FAD/NAD(P)-binding domain"/>
    <property type="match status" value="1"/>
</dbReference>
<proteinExistence type="predicted"/>
<reference evidence="5 6" key="1">
    <citation type="submission" date="2024-01" db="EMBL/GenBank/DDBJ databases">
        <title>The genomes of 5 underutilized Papilionoideae crops provide insights into root nodulation and disease resistanc.</title>
        <authorList>
            <person name="Jiang F."/>
        </authorList>
    </citation>
    <scope>NUCLEOTIDE SEQUENCE [LARGE SCALE GENOMIC DNA]</scope>
    <source>
        <strain evidence="5">DUOXIRENSHENG_FW03</strain>
        <tissue evidence="5">Leaves</tissue>
    </source>
</reference>
<dbReference type="Gene3D" id="3.30.9.10">
    <property type="entry name" value="D-Amino Acid Oxidase, subunit A, domain 2"/>
    <property type="match status" value="1"/>
</dbReference>
<name>A0AAN9SLK9_PSOTE</name>
<protein>
    <recommendedName>
        <fullName evidence="2">FAD-dependent oxidoreductase domain-containing protein 1</fullName>
    </recommendedName>
</protein>
<dbReference type="PANTHER" id="PTHR13847:SF287">
    <property type="entry name" value="FAD-DEPENDENT OXIDOREDUCTASE DOMAIN-CONTAINING PROTEIN 1"/>
    <property type="match status" value="1"/>
</dbReference>
<evidence type="ECO:0000313" key="6">
    <source>
        <dbReference type="Proteomes" id="UP001386955"/>
    </source>
</evidence>
<dbReference type="AlphaFoldDB" id="A0AAN9SLK9"/>
<dbReference type="GO" id="GO:0005737">
    <property type="term" value="C:cytoplasm"/>
    <property type="evidence" value="ECO:0007669"/>
    <property type="project" value="TreeGrafter"/>
</dbReference>
<accession>A0AAN9SLK9</accession>
<dbReference type="Proteomes" id="UP001386955">
    <property type="component" value="Unassembled WGS sequence"/>
</dbReference>
<comment type="function">
    <text evidence="3">Required for the assembly of the mitochondrial membrane respiratory chain NADH dehydrogenase (Complex I). Involved in mid-late stages of complex I assembly.</text>
</comment>
<evidence type="ECO:0000256" key="3">
    <source>
        <dbReference type="ARBA" id="ARBA00046185"/>
    </source>
</evidence>
<evidence type="ECO:0000256" key="1">
    <source>
        <dbReference type="ARBA" id="ARBA00023002"/>
    </source>
</evidence>
<comment type="caution">
    <text evidence="5">The sequence shown here is derived from an EMBL/GenBank/DDBJ whole genome shotgun (WGS) entry which is preliminary data.</text>
</comment>
<feature type="domain" description="FAD dependent oxidoreductase" evidence="4">
    <location>
        <begin position="46"/>
        <end position="437"/>
    </location>
</feature>